<evidence type="ECO:0000313" key="2">
    <source>
        <dbReference type="EMBL" id="PCE30038.1"/>
    </source>
</evidence>
<evidence type="ECO:0000256" key="1">
    <source>
        <dbReference type="SAM" id="Coils"/>
    </source>
</evidence>
<proteinExistence type="predicted"/>
<dbReference type="Proteomes" id="UP000217994">
    <property type="component" value="Unassembled WGS sequence"/>
</dbReference>
<accession>A0A2A4FBP9</accession>
<dbReference type="EMBL" id="MTZU01000071">
    <property type="protein sequence ID" value="PCE30038.1"/>
    <property type="molecule type" value="Genomic_DNA"/>
</dbReference>
<dbReference type="AlphaFoldDB" id="A0A2A4FBP9"/>
<protein>
    <submittedName>
        <fullName evidence="2">Uncharacterized protein</fullName>
    </submittedName>
</protein>
<keyword evidence="1" id="KW-0175">Coiled coil</keyword>
<gene>
    <name evidence="2" type="ORF">BZL54_23015</name>
</gene>
<reference evidence="2 3" key="1">
    <citation type="submission" date="2017-01" db="EMBL/GenBank/DDBJ databases">
        <title>Whole-Genome Shotgun Sequencing of Two beta-Proteobacterial Species in Search of the Bulgecin Biosynthetic Cluster.</title>
        <authorList>
            <person name="Horsman M.E."/>
            <person name="Marous D.R."/>
            <person name="Li R."/>
            <person name="Oliver R.A."/>
            <person name="Byun B."/>
            <person name="Emrich S.J."/>
            <person name="Boggess B."/>
            <person name="Townsend C.A."/>
            <person name="Mobashery S."/>
        </authorList>
    </citation>
    <scope>NUCLEOTIDE SEQUENCE [LARGE SCALE GENOMIC DNA]</scope>
    <source>
        <strain evidence="2 3">ATCC 31433</strain>
    </source>
</reference>
<name>A0A2A4FBP9_9BURK</name>
<sequence length="191" mass="20289">MLFGGASFMAWQHFRDVRRSAPTAVQPAPGAQREVAGVTAAPTVEQMLEKERRERAQQIVAWRAVSAASRERVAELEGVLQALNAKVDAIQKAPAAVPMRAARDEAADTARIARKSAEAAKAAVAIDVAALPIESVSAQAMNLTGFSRGVVVVGNQKLAVGQSLQQGESIIAIDPESRSIVTNRRIINVTN</sequence>
<comment type="caution">
    <text evidence="2">The sequence shown here is derived from an EMBL/GenBank/DDBJ whole genome shotgun (WGS) entry which is preliminary data.</text>
</comment>
<feature type="coiled-coil region" evidence="1">
    <location>
        <begin position="66"/>
        <end position="93"/>
    </location>
</feature>
<evidence type="ECO:0000313" key="3">
    <source>
        <dbReference type="Proteomes" id="UP000217994"/>
    </source>
</evidence>
<organism evidence="2 3">
    <name type="scientific">Burkholderia ubonensis subsp. mesacidophila</name>
    <dbReference type="NCBI Taxonomy" id="265293"/>
    <lineage>
        <taxon>Bacteria</taxon>
        <taxon>Pseudomonadati</taxon>
        <taxon>Pseudomonadota</taxon>
        <taxon>Betaproteobacteria</taxon>
        <taxon>Burkholderiales</taxon>
        <taxon>Burkholderiaceae</taxon>
        <taxon>Burkholderia</taxon>
        <taxon>Burkholderia cepacia complex</taxon>
    </lineage>
</organism>